<evidence type="ECO:0000313" key="2">
    <source>
        <dbReference type="Proteomes" id="UP001165136"/>
    </source>
</evidence>
<protein>
    <submittedName>
        <fullName evidence="1">Uncharacterized protein</fullName>
    </submittedName>
</protein>
<name>A0A9W6QXB0_9PSEU</name>
<sequence length="55" mass="6227">MRDRASNRAGIVNPYGWWDGLEGTSRWHPAPFFPVRWVGGEFVSLASPRDVLIKA</sequence>
<keyword evidence="2" id="KW-1185">Reference proteome</keyword>
<proteinExistence type="predicted"/>
<dbReference type="EMBL" id="BSTI01000001">
    <property type="protein sequence ID" value="GLY63717.1"/>
    <property type="molecule type" value="Genomic_DNA"/>
</dbReference>
<reference evidence="1" key="1">
    <citation type="submission" date="2023-03" db="EMBL/GenBank/DDBJ databases">
        <title>Amycolatopsis taiwanensis NBRC 103393.</title>
        <authorList>
            <person name="Ichikawa N."/>
            <person name="Sato H."/>
            <person name="Tonouchi N."/>
        </authorList>
    </citation>
    <scope>NUCLEOTIDE SEQUENCE</scope>
    <source>
        <strain evidence="1">NBRC 103393</strain>
    </source>
</reference>
<comment type="caution">
    <text evidence="1">The sequence shown here is derived from an EMBL/GenBank/DDBJ whole genome shotgun (WGS) entry which is preliminary data.</text>
</comment>
<dbReference type="AlphaFoldDB" id="A0A9W6QXB0"/>
<organism evidence="1 2">
    <name type="scientific">Amycolatopsis taiwanensis</name>
    <dbReference type="NCBI Taxonomy" id="342230"/>
    <lineage>
        <taxon>Bacteria</taxon>
        <taxon>Bacillati</taxon>
        <taxon>Actinomycetota</taxon>
        <taxon>Actinomycetes</taxon>
        <taxon>Pseudonocardiales</taxon>
        <taxon>Pseudonocardiaceae</taxon>
        <taxon>Amycolatopsis</taxon>
    </lineage>
</organism>
<dbReference type="Proteomes" id="UP001165136">
    <property type="component" value="Unassembled WGS sequence"/>
</dbReference>
<evidence type="ECO:0000313" key="1">
    <source>
        <dbReference type="EMBL" id="GLY63717.1"/>
    </source>
</evidence>
<accession>A0A9W6QXB0</accession>
<gene>
    <name evidence="1" type="ORF">Atai01_03360</name>
</gene>